<name>A0ABQ2D6P3_9DEIO</name>
<reference evidence="2" key="1">
    <citation type="journal article" date="2019" name="Int. J. Syst. Evol. Microbiol.">
        <title>The Global Catalogue of Microorganisms (GCM) 10K type strain sequencing project: providing services to taxonomists for standard genome sequencing and annotation.</title>
        <authorList>
            <consortium name="The Broad Institute Genomics Platform"/>
            <consortium name="The Broad Institute Genome Sequencing Center for Infectious Disease"/>
            <person name="Wu L."/>
            <person name="Ma J."/>
        </authorList>
    </citation>
    <scope>NUCLEOTIDE SEQUENCE [LARGE SCALE GENOMIC DNA]</scope>
    <source>
        <strain evidence="2">JCM 14370</strain>
    </source>
</reference>
<comment type="caution">
    <text evidence="1">The sequence shown here is derived from an EMBL/GenBank/DDBJ whole genome shotgun (WGS) entry which is preliminary data.</text>
</comment>
<dbReference type="EMBL" id="BMOD01000018">
    <property type="protein sequence ID" value="GGJ47912.1"/>
    <property type="molecule type" value="Genomic_DNA"/>
</dbReference>
<evidence type="ECO:0000313" key="1">
    <source>
        <dbReference type="EMBL" id="GGJ47912.1"/>
    </source>
</evidence>
<dbReference type="Proteomes" id="UP000632222">
    <property type="component" value="Unassembled WGS sequence"/>
</dbReference>
<keyword evidence="2" id="KW-1185">Reference proteome</keyword>
<dbReference type="RefSeq" id="WP_189005291.1">
    <property type="nucleotide sequence ID" value="NZ_BMOD01000018.1"/>
</dbReference>
<gene>
    <name evidence="1" type="ORF">GCM10008938_37390</name>
</gene>
<accession>A0ABQ2D6P3</accession>
<proteinExistence type="predicted"/>
<evidence type="ECO:0000313" key="2">
    <source>
        <dbReference type="Proteomes" id="UP000632222"/>
    </source>
</evidence>
<protein>
    <submittedName>
        <fullName evidence="1">Uncharacterized protein</fullName>
    </submittedName>
</protein>
<sequence length="96" mass="10810">MGTWLTGTLKVTGSKNFSQGEGKATELVTSDFNQKLKEKLEQYFPNASIMVDVSHSLEPSKYLMIDHPLQRDQTFASLDLAVDKLEVEAYQEALRT</sequence>
<organism evidence="1 2">
    <name type="scientific">Deinococcus roseus</name>
    <dbReference type="NCBI Taxonomy" id="392414"/>
    <lineage>
        <taxon>Bacteria</taxon>
        <taxon>Thermotogati</taxon>
        <taxon>Deinococcota</taxon>
        <taxon>Deinococci</taxon>
        <taxon>Deinococcales</taxon>
        <taxon>Deinococcaceae</taxon>
        <taxon>Deinococcus</taxon>
    </lineage>
</organism>